<sequence>MASGLAGPRVKQYVTSIGELQRLSSIGGYEVGVADGYLGPKATTACAIPSALSARLPRWFSPPVARWNG</sequence>
<reference evidence="1" key="1">
    <citation type="submission" date="2018-12" db="EMBL/GenBank/DDBJ databases">
        <authorList>
            <person name="Jadhav K."/>
            <person name="Kushwaha B."/>
            <person name="Jadhav I."/>
        </authorList>
    </citation>
    <scope>NUCLEOTIDE SEQUENCE [LARGE SCALE GENOMIC DNA]</scope>
    <source>
        <strain evidence="1">SBS 10</strain>
    </source>
</reference>
<dbReference type="AlphaFoldDB" id="A0A3S0NDZ8"/>
<gene>
    <name evidence="1" type="ORF">DSL92_05865</name>
</gene>
<comment type="caution">
    <text evidence="1">The sequence shown here is derived from an EMBL/GenBank/DDBJ whole genome shotgun (WGS) entry which is preliminary data.</text>
</comment>
<evidence type="ECO:0000313" key="1">
    <source>
        <dbReference type="EMBL" id="RUA22412.1"/>
    </source>
</evidence>
<proteinExistence type="predicted"/>
<dbReference type="EMBL" id="RXHI01000017">
    <property type="protein sequence ID" value="RUA22412.1"/>
    <property type="molecule type" value="Genomic_DNA"/>
</dbReference>
<name>A0A3S0NDZ8_9GAMM</name>
<protein>
    <submittedName>
        <fullName evidence="1">Uncharacterized protein</fullName>
    </submittedName>
</protein>
<accession>A0A3S0NDZ8</accession>
<organism evidence="1">
    <name type="scientific">Billgrantia gudaonensis</name>
    <dbReference type="NCBI Taxonomy" id="376427"/>
    <lineage>
        <taxon>Bacteria</taxon>
        <taxon>Pseudomonadati</taxon>
        <taxon>Pseudomonadota</taxon>
        <taxon>Gammaproteobacteria</taxon>
        <taxon>Oceanospirillales</taxon>
        <taxon>Halomonadaceae</taxon>
        <taxon>Billgrantia</taxon>
    </lineage>
</organism>